<evidence type="ECO:0000313" key="1">
    <source>
        <dbReference type="EMBL" id="NEW04903.1"/>
    </source>
</evidence>
<accession>A0A6G3ZRS0</accession>
<protein>
    <submittedName>
        <fullName evidence="1">Uncharacterized protein</fullName>
    </submittedName>
</protein>
<comment type="caution">
    <text evidence="1">The sequence shown here is derived from an EMBL/GenBank/DDBJ whole genome shotgun (WGS) entry which is preliminary data.</text>
</comment>
<sequence>MWQTIMLQIKLKLFVLPTFDDLYNGVVYKNFTTSEIEDVEIHDVRKLEKLLYNSNLTFLELLYSVEIETFSIPEINKIVGLRG</sequence>
<reference evidence="1" key="1">
    <citation type="submission" date="2020-02" db="EMBL/GenBank/DDBJ databases">
        <authorList>
            <person name="Shen X.-R."/>
            <person name="Zhang Y.-X."/>
        </authorList>
    </citation>
    <scope>NUCLEOTIDE SEQUENCE</scope>
    <source>
        <strain evidence="1">SYP-B3998</strain>
    </source>
</reference>
<organism evidence="1">
    <name type="scientific">Paenibacillus sp. SYP-B3998</name>
    <dbReference type="NCBI Taxonomy" id="2678564"/>
    <lineage>
        <taxon>Bacteria</taxon>
        <taxon>Bacillati</taxon>
        <taxon>Bacillota</taxon>
        <taxon>Bacilli</taxon>
        <taxon>Bacillales</taxon>
        <taxon>Paenibacillaceae</taxon>
        <taxon>Paenibacillus</taxon>
    </lineage>
</organism>
<proteinExistence type="predicted"/>
<dbReference type="AlphaFoldDB" id="A0A6G3ZRS0"/>
<name>A0A6G3ZRS0_9BACL</name>
<gene>
    <name evidence="1" type="ORF">GK047_02580</name>
</gene>
<dbReference type="EMBL" id="JAAIKC010000001">
    <property type="protein sequence ID" value="NEW04903.1"/>
    <property type="molecule type" value="Genomic_DNA"/>
</dbReference>
<dbReference type="RefSeq" id="WP_163940771.1">
    <property type="nucleotide sequence ID" value="NZ_JAAIKC010000001.1"/>
</dbReference>